<dbReference type="SUPFAM" id="SSF55455">
    <property type="entry name" value="SRF-like"/>
    <property type="match status" value="1"/>
</dbReference>
<comment type="subcellular location">
    <subcellularLocation>
        <location evidence="1">Nucleus</location>
    </subcellularLocation>
</comment>
<feature type="compositionally biased region" description="Basic and acidic residues" evidence="6">
    <location>
        <begin position="1"/>
        <end position="16"/>
    </location>
</feature>
<evidence type="ECO:0000256" key="2">
    <source>
        <dbReference type="ARBA" id="ARBA00023015"/>
    </source>
</evidence>
<dbReference type="EMBL" id="JAMYWD010000012">
    <property type="protein sequence ID" value="KAJ4951827.1"/>
    <property type="molecule type" value="Genomic_DNA"/>
</dbReference>
<comment type="caution">
    <text evidence="8">The sequence shown here is derived from an EMBL/GenBank/DDBJ whole genome shotgun (WGS) entry which is preliminary data.</text>
</comment>
<keyword evidence="9" id="KW-1185">Reference proteome</keyword>
<keyword evidence="4" id="KW-0804">Transcription</keyword>
<evidence type="ECO:0000259" key="7">
    <source>
        <dbReference type="PROSITE" id="PS50066"/>
    </source>
</evidence>
<dbReference type="InterPro" id="IPR036879">
    <property type="entry name" value="TF_MADSbox_sf"/>
</dbReference>
<reference evidence="8" key="1">
    <citation type="journal article" date="2023" name="Plant J.">
        <title>The genome of the king protea, Protea cynaroides.</title>
        <authorList>
            <person name="Chang J."/>
            <person name="Duong T.A."/>
            <person name="Schoeman C."/>
            <person name="Ma X."/>
            <person name="Roodt D."/>
            <person name="Barker N."/>
            <person name="Li Z."/>
            <person name="Van de Peer Y."/>
            <person name="Mizrachi E."/>
        </authorList>
    </citation>
    <scope>NUCLEOTIDE SEQUENCE</scope>
    <source>
        <tissue evidence="8">Young leaves</tissue>
    </source>
</reference>
<dbReference type="InterPro" id="IPR002100">
    <property type="entry name" value="TF_MADSbox"/>
</dbReference>
<gene>
    <name evidence="8" type="ORF">NE237_028659</name>
</gene>
<evidence type="ECO:0000256" key="6">
    <source>
        <dbReference type="SAM" id="MobiDB-lite"/>
    </source>
</evidence>
<dbReference type="GO" id="GO:0003677">
    <property type="term" value="F:DNA binding"/>
    <property type="evidence" value="ECO:0007669"/>
    <property type="project" value="UniProtKB-KW"/>
</dbReference>
<feature type="region of interest" description="Disordered" evidence="6">
    <location>
        <begin position="74"/>
        <end position="100"/>
    </location>
</feature>
<evidence type="ECO:0000313" key="8">
    <source>
        <dbReference type="EMBL" id="KAJ4951827.1"/>
    </source>
</evidence>
<feature type="domain" description="MADS-box" evidence="7">
    <location>
        <begin position="6"/>
        <end position="49"/>
    </location>
</feature>
<keyword evidence="2" id="KW-0805">Transcription regulation</keyword>
<dbReference type="Proteomes" id="UP001141806">
    <property type="component" value="Unassembled WGS sequence"/>
</dbReference>
<evidence type="ECO:0000256" key="3">
    <source>
        <dbReference type="ARBA" id="ARBA00023125"/>
    </source>
</evidence>
<evidence type="ECO:0000256" key="5">
    <source>
        <dbReference type="ARBA" id="ARBA00023242"/>
    </source>
</evidence>
<feature type="region of interest" description="Disordered" evidence="6">
    <location>
        <begin position="1"/>
        <end position="22"/>
    </location>
</feature>
<proteinExistence type="predicted"/>
<dbReference type="Pfam" id="PF00319">
    <property type="entry name" value="SRF-TF"/>
    <property type="match status" value="1"/>
</dbReference>
<name>A0A9Q0JUA8_9MAGN</name>
<dbReference type="GO" id="GO:0046983">
    <property type="term" value="F:protein dimerization activity"/>
    <property type="evidence" value="ECO:0007669"/>
    <property type="project" value="InterPro"/>
</dbReference>
<dbReference type="OrthoDB" id="601557at2759"/>
<keyword evidence="5" id="KW-0539">Nucleus</keyword>
<dbReference type="GO" id="GO:0005634">
    <property type="term" value="C:nucleus"/>
    <property type="evidence" value="ECO:0007669"/>
    <property type="project" value="UniProtKB-SubCell"/>
</dbReference>
<evidence type="ECO:0000256" key="4">
    <source>
        <dbReference type="ARBA" id="ARBA00023163"/>
    </source>
</evidence>
<sequence>MEEREKEREGKSENMKSSKRRVQGLKKKIHELATLCGVDAFLVSFYEDGGSDQNVIPITYPENPVEVRRVMKRYRDQTDLPQNNRRGRRQQPADDTHQKKRIKIAVTADSVHEEGDSFFDGFTPVQLEEILKSVDSELEKVNELLIEKICDSTMCPETENFADVSNNGLMMSSATENFADASNCGWMRCFETENLVDASNQDSAPTSKDLYDLRPFPPTSDLGFPMPMPCSCSYNDPILPYQLQKEKRNLWEPSPAQMYCMITMLKRLENGECLTTVLEWGNQFLPKNGLGPSISLPYSCDSMGYYCDP</sequence>
<protein>
    <recommendedName>
        <fullName evidence="7">MADS-box domain-containing protein</fullName>
    </recommendedName>
</protein>
<evidence type="ECO:0000256" key="1">
    <source>
        <dbReference type="ARBA" id="ARBA00004123"/>
    </source>
</evidence>
<organism evidence="8 9">
    <name type="scientific">Protea cynaroides</name>
    <dbReference type="NCBI Taxonomy" id="273540"/>
    <lineage>
        <taxon>Eukaryota</taxon>
        <taxon>Viridiplantae</taxon>
        <taxon>Streptophyta</taxon>
        <taxon>Embryophyta</taxon>
        <taxon>Tracheophyta</taxon>
        <taxon>Spermatophyta</taxon>
        <taxon>Magnoliopsida</taxon>
        <taxon>Proteales</taxon>
        <taxon>Proteaceae</taxon>
        <taxon>Protea</taxon>
    </lineage>
</organism>
<evidence type="ECO:0000313" key="9">
    <source>
        <dbReference type="Proteomes" id="UP001141806"/>
    </source>
</evidence>
<accession>A0A9Q0JUA8</accession>
<dbReference type="Gene3D" id="3.40.1810.10">
    <property type="entry name" value="Transcription factor, MADS-box"/>
    <property type="match status" value="1"/>
</dbReference>
<dbReference type="AlphaFoldDB" id="A0A9Q0JUA8"/>
<keyword evidence="3" id="KW-0238">DNA-binding</keyword>
<dbReference type="PROSITE" id="PS50066">
    <property type="entry name" value="MADS_BOX_2"/>
    <property type="match status" value="1"/>
</dbReference>